<proteinExistence type="predicted"/>
<evidence type="ECO:0000313" key="2">
    <source>
        <dbReference type="Proteomes" id="UP000177078"/>
    </source>
</evidence>
<dbReference type="EMBL" id="MHUC01000025">
    <property type="protein sequence ID" value="OHA70589.1"/>
    <property type="molecule type" value="Genomic_DNA"/>
</dbReference>
<comment type="caution">
    <text evidence="1">The sequence shown here is derived from an EMBL/GenBank/DDBJ whole genome shotgun (WGS) entry which is preliminary data.</text>
</comment>
<dbReference type="Proteomes" id="UP000177078">
    <property type="component" value="Unassembled WGS sequence"/>
</dbReference>
<protein>
    <submittedName>
        <fullName evidence="1">Uncharacterized protein</fullName>
    </submittedName>
</protein>
<sequence length="185" mass="20473">MKKSISGSIIIAFLTAILFVPGATLAVQRGQHNGDKLDVTIEYQNFFGTADFPSLNLFGLPIYYIGGTMDYTVEIVNNKKSTYNHLVVLVLHREYPSGNIIPGYEIDAFSGLPYHNRVYIDTLKQGETLDLSFSIPVSASAGADQTEVIIYRGYNLDDTSGVNEWSSGRIIFEETVGYFCPPEVI</sequence>
<evidence type="ECO:0000313" key="1">
    <source>
        <dbReference type="EMBL" id="OHA70589.1"/>
    </source>
</evidence>
<organism evidence="1 2">
    <name type="scientific">Candidatus Wildermuthbacteria bacterium RIFCSPHIGHO2_12_FULL_40_12</name>
    <dbReference type="NCBI Taxonomy" id="1802457"/>
    <lineage>
        <taxon>Bacteria</taxon>
        <taxon>Candidatus Wildermuthiibacteriota</taxon>
    </lineage>
</organism>
<reference evidence="1 2" key="1">
    <citation type="journal article" date="2016" name="Nat. Commun.">
        <title>Thousands of microbial genomes shed light on interconnected biogeochemical processes in an aquifer system.</title>
        <authorList>
            <person name="Anantharaman K."/>
            <person name="Brown C.T."/>
            <person name="Hug L.A."/>
            <person name="Sharon I."/>
            <person name="Castelle C.J."/>
            <person name="Probst A.J."/>
            <person name="Thomas B.C."/>
            <person name="Singh A."/>
            <person name="Wilkins M.J."/>
            <person name="Karaoz U."/>
            <person name="Brodie E.L."/>
            <person name="Williams K.H."/>
            <person name="Hubbard S.S."/>
            <person name="Banfield J.F."/>
        </authorList>
    </citation>
    <scope>NUCLEOTIDE SEQUENCE [LARGE SCALE GENOMIC DNA]</scope>
</reference>
<dbReference type="STRING" id="1802457.A3F15_02605"/>
<accession>A0A1G2RDY3</accession>
<gene>
    <name evidence="1" type="ORF">A3F15_02605</name>
</gene>
<dbReference type="AlphaFoldDB" id="A0A1G2RDY3"/>
<name>A0A1G2RDY3_9BACT</name>